<proteinExistence type="predicted"/>
<evidence type="ECO:0000313" key="2">
    <source>
        <dbReference type="EMBL" id="PRO75082.1"/>
    </source>
</evidence>
<keyword evidence="1" id="KW-0472">Membrane</keyword>
<sequence>MKLKCCGKYKNWKFSGSVSFLDMFGLTILLAFYLFAISAISIVVGSLFYSVIMAFFEFGQFRFLLEFGVEFTLFIVFLIKSLGKFLHACSYLLNYRLTIRQRCSVCGSANTLLDVPKNTDPF</sequence>
<organism evidence="2 3">
    <name type="scientific">Alteromonas alba</name>
    <dbReference type="NCBI Taxonomy" id="2079529"/>
    <lineage>
        <taxon>Bacteria</taxon>
        <taxon>Pseudomonadati</taxon>
        <taxon>Pseudomonadota</taxon>
        <taxon>Gammaproteobacteria</taxon>
        <taxon>Alteromonadales</taxon>
        <taxon>Alteromonadaceae</taxon>
        <taxon>Alteromonas/Salinimonas group</taxon>
        <taxon>Alteromonas</taxon>
    </lineage>
</organism>
<keyword evidence="3" id="KW-1185">Reference proteome</keyword>
<dbReference type="AlphaFoldDB" id="A0A2S9VF36"/>
<name>A0A2S9VF36_9ALTE</name>
<protein>
    <submittedName>
        <fullName evidence="2">Uncharacterized protein</fullName>
    </submittedName>
</protein>
<keyword evidence="1" id="KW-1133">Transmembrane helix</keyword>
<gene>
    <name evidence="2" type="ORF">C6Y40_02915</name>
</gene>
<evidence type="ECO:0000313" key="3">
    <source>
        <dbReference type="Proteomes" id="UP000238949"/>
    </source>
</evidence>
<reference evidence="3" key="1">
    <citation type="journal article" date="2020" name="Int. J. Syst. Evol. Microbiol.">
        <title>Alteromonas alba sp. nov., a marine bacterium isolated from the seawater of the West Pacific Ocean.</title>
        <authorList>
            <person name="Sun C."/>
            <person name="Wu Y.-H."/>
            <person name="Xamxidin M."/>
            <person name="Cheng H."/>
            <person name="Xu X.-W."/>
        </authorList>
    </citation>
    <scope>NUCLEOTIDE SEQUENCE [LARGE SCALE GENOMIC DNA]</scope>
    <source>
        <strain evidence="3">190</strain>
    </source>
</reference>
<evidence type="ECO:0000256" key="1">
    <source>
        <dbReference type="SAM" id="Phobius"/>
    </source>
</evidence>
<feature type="transmembrane region" description="Helical" evidence="1">
    <location>
        <begin position="71"/>
        <end position="93"/>
    </location>
</feature>
<dbReference type="EMBL" id="PVNP01000017">
    <property type="protein sequence ID" value="PRO75082.1"/>
    <property type="molecule type" value="Genomic_DNA"/>
</dbReference>
<accession>A0A2S9VF36</accession>
<dbReference type="Proteomes" id="UP000238949">
    <property type="component" value="Unassembled WGS sequence"/>
</dbReference>
<dbReference type="RefSeq" id="WP_105933266.1">
    <property type="nucleotide sequence ID" value="NZ_PVNP01000017.1"/>
</dbReference>
<keyword evidence="1" id="KW-0812">Transmembrane</keyword>
<feature type="transmembrane region" description="Helical" evidence="1">
    <location>
        <begin position="20"/>
        <end position="51"/>
    </location>
</feature>
<dbReference type="OrthoDB" id="10016020at2"/>
<comment type="caution">
    <text evidence="2">The sequence shown here is derived from an EMBL/GenBank/DDBJ whole genome shotgun (WGS) entry which is preliminary data.</text>
</comment>